<evidence type="ECO:0000313" key="2">
    <source>
        <dbReference type="Proteomes" id="UP000186235"/>
    </source>
</evidence>
<reference evidence="2" key="1">
    <citation type="submission" date="2017-01" db="EMBL/GenBank/DDBJ databases">
        <authorList>
            <person name="Varghese N."/>
            <person name="Submissions S."/>
        </authorList>
    </citation>
    <scope>NUCLEOTIDE SEQUENCE [LARGE SCALE GENOMIC DNA]</scope>
    <source>
        <strain evidence="2">3bp</strain>
    </source>
</reference>
<accession>A0A1N6Q647</accession>
<dbReference type="EMBL" id="FTMI01000002">
    <property type="protein sequence ID" value="SIQ12083.1"/>
    <property type="molecule type" value="Genomic_DNA"/>
</dbReference>
<organism evidence="1 2">
    <name type="scientific">Cellulosimicrobium aquatile</name>
    <dbReference type="NCBI Taxonomy" id="1612203"/>
    <lineage>
        <taxon>Bacteria</taxon>
        <taxon>Bacillati</taxon>
        <taxon>Actinomycetota</taxon>
        <taxon>Actinomycetes</taxon>
        <taxon>Micrococcales</taxon>
        <taxon>Promicromonosporaceae</taxon>
        <taxon>Cellulosimicrobium</taxon>
    </lineage>
</organism>
<proteinExistence type="predicted"/>
<dbReference type="Proteomes" id="UP000186235">
    <property type="component" value="Unassembled WGS sequence"/>
</dbReference>
<dbReference type="AlphaFoldDB" id="A0A1N6Q647"/>
<dbReference type="RefSeq" id="WP_076404372.1">
    <property type="nucleotide sequence ID" value="NZ_FTMI01000002.1"/>
</dbReference>
<keyword evidence="2" id="KW-1185">Reference proteome</keyword>
<evidence type="ECO:0000313" key="1">
    <source>
        <dbReference type="EMBL" id="SIQ12083.1"/>
    </source>
</evidence>
<protein>
    <submittedName>
        <fullName evidence="1">Uncharacterized protein</fullName>
    </submittedName>
</protein>
<gene>
    <name evidence="1" type="ORF">SAMN05518682_1363</name>
</gene>
<name>A0A1N6Q647_9MICO</name>
<sequence length="131" mass="14590">MNLIWATRGRSWGFRFLLDGGFEDPLSTYDLAFAGIEGETTAYRRVGRLVALRYPDPAGRQDRAGRVVPHDIVVLPPSADDVRSVDDGLRLVWPRLAEAYDRVWDRAQPPSRSEVRLALDHVAGAGSDDKS</sequence>